<dbReference type="Proteomes" id="UP000183376">
    <property type="component" value="Chromosome I"/>
</dbReference>
<proteinExistence type="predicted"/>
<evidence type="ECO:0000313" key="2">
    <source>
        <dbReference type="EMBL" id="SDM42778.1"/>
    </source>
</evidence>
<organism evidence="2 3">
    <name type="scientific">Allokutzneria albata</name>
    <name type="common">Kibdelosporangium albatum</name>
    <dbReference type="NCBI Taxonomy" id="211114"/>
    <lineage>
        <taxon>Bacteria</taxon>
        <taxon>Bacillati</taxon>
        <taxon>Actinomycetota</taxon>
        <taxon>Actinomycetes</taxon>
        <taxon>Pseudonocardiales</taxon>
        <taxon>Pseudonocardiaceae</taxon>
        <taxon>Allokutzneria</taxon>
    </lineage>
</organism>
<sequence>MRCGKLVYVGVILSAALGCTQQVPTAPAPAAPSASTAAPAPAGAAVLSAVRVGSHRGYDRVVFEFHGRPPSHHHAYVDQVTRDGSAAPIPLQGTAFLLLTMNGATMDNSFQVTDPARVLRYDGPRRLTPRLPVVQEVAEAGDFEADLSFGIGLSRRAAVGISVFSDPTRVIVDLAH</sequence>
<evidence type="ECO:0000259" key="1">
    <source>
        <dbReference type="Pfam" id="PF24837"/>
    </source>
</evidence>
<dbReference type="Pfam" id="PF24837">
    <property type="entry name" value="AMIN-like"/>
    <property type="match status" value="1"/>
</dbReference>
<reference evidence="2 3" key="1">
    <citation type="submission" date="2016-10" db="EMBL/GenBank/DDBJ databases">
        <authorList>
            <person name="de Groot N.N."/>
        </authorList>
    </citation>
    <scope>NUCLEOTIDE SEQUENCE [LARGE SCALE GENOMIC DNA]</scope>
    <source>
        <strain evidence="2 3">DSM 44149</strain>
    </source>
</reference>
<dbReference type="eggNOG" id="COG3409">
    <property type="taxonomic scope" value="Bacteria"/>
</dbReference>
<dbReference type="InterPro" id="IPR056303">
    <property type="entry name" value="AMIN-like"/>
</dbReference>
<gene>
    <name evidence="2" type="ORF">SAMN04489726_1563</name>
</gene>
<keyword evidence="3" id="KW-1185">Reference proteome</keyword>
<dbReference type="STRING" id="211114.SAMN04489726_1563"/>
<protein>
    <recommendedName>
        <fullName evidence="1">AMIN-like domain-containing protein</fullName>
    </recommendedName>
</protein>
<dbReference type="PROSITE" id="PS51257">
    <property type="entry name" value="PROKAR_LIPOPROTEIN"/>
    <property type="match status" value="1"/>
</dbReference>
<feature type="domain" description="AMIN-like" evidence="1">
    <location>
        <begin position="46"/>
        <end position="176"/>
    </location>
</feature>
<evidence type="ECO:0000313" key="3">
    <source>
        <dbReference type="Proteomes" id="UP000183376"/>
    </source>
</evidence>
<dbReference type="EMBL" id="LT629701">
    <property type="protein sequence ID" value="SDM42778.1"/>
    <property type="molecule type" value="Genomic_DNA"/>
</dbReference>
<dbReference type="OrthoDB" id="3393679at2"/>
<dbReference type="RefSeq" id="WP_052408166.1">
    <property type="nucleotide sequence ID" value="NZ_JOEF01000041.1"/>
</dbReference>
<name>A0A1G9T583_ALLAB</name>
<accession>A0A1G9T583</accession>
<dbReference type="AlphaFoldDB" id="A0A1G9T583"/>